<gene>
    <name evidence="1" type="ORF">R6U77_10775</name>
</gene>
<name>A0ABZ0RSW1_9BACI</name>
<evidence type="ECO:0008006" key="3">
    <source>
        <dbReference type="Google" id="ProtNLM"/>
    </source>
</evidence>
<dbReference type="EMBL" id="CP137624">
    <property type="protein sequence ID" value="WPK10411.1"/>
    <property type="molecule type" value="Genomic_DNA"/>
</dbReference>
<dbReference type="Proteomes" id="UP001322664">
    <property type="component" value="Chromosome"/>
</dbReference>
<organism evidence="1 2">
    <name type="scientific">Lysinibacillus louembei</name>
    <dbReference type="NCBI Taxonomy" id="1470088"/>
    <lineage>
        <taxon>Bacteria</taxon>
        <taxon>Bacillati</taxon>
        <taxon>Bacillota</taxon>
        <taxon>Bacilli</taxon>
        <taxon>Bacillales</taxon>
        <taxon>Bacillaceae</taxon>
        <taxon>Lysinibacillus</taxon>
    </lineage>
</organism>
<proteinExistence type="predicted"/>
<dbReference type="SUPFAM" id="SSF46785">
    <property type="entry name" value="Winged helix' DNA-binding domain"/>
    <property type="match status" value="1"/>
</dbReference>
<protein>
    <recommendedName>
        <fullName evidence="3">HTH domain-containing protein</fullName>
    </recommendedName>
</protein>
<dbReference type="RefSeq" id="WP_319835667.1">
    <property type="nucleotide sequence ID" value="NZ_CP137624.1"/>
</dbReference>
<accession>A0ABZ0RSW1</accession>
<evidence type="ECO:0000313" key="1">
    <source>
        <dbReference type="EMBL" id="WPK10411.1"/>
    </source>
</evidence>
<dbReference type="InterPro" id="IPR036390">
    <property type="entry name" value="WH_DNA-bd_sf"/>
</dbReference>
<reference evidence="1 2" key="1">
    <citation type="submission" date="2023-09" db="EMBL/GenBank/DDBJ databases">
        <authorList>
            <person name="Page C.A."/>
            <person name="Perez-Diaz I.M."/>
        </authorList>
    </citation>
    <scope>NUCLEOTIDE SEQUENCE [LARGE SCALE GENOMIC DNA]</scope>
    <source>
        <strain evidence="1 2">Ll15</strain>
    </source>
</reference>
<dbReference type="Gene3D" id="1.10.10.10">
    <property type="entry name" value="Winged helix-like DNA-binding domain superfamily/Winged helix DNA-binding domain"/>
    <property type="match status" value="1"/>
</dbReference>
<evidence type="ECO:0000313" key="2">
    <source>
        <dbReference type="Proteomes" id="UP001322664"/>
    </source>
</evidence>
<sequence>MITIALIGSASFCQKAQALAVQDASYKLVCYEYKEAAEAPQLVKTIEHCDALMFSGSLPYDFSKQQLEQLQIPVIYLRQDVQALAITLLKAAQLGYSLMRISLDYRHEEEWQSLCKDLHHPPTEHTLCLQSAQPSQPVLTFHRRALDSGQVDFAITSIHAVYDQLCEEGYPAMRIVDTDNDILHTLTKAKEQALLAKAQAAQVAVGLIQGQHCSQGELAEFAQLMGATLTETAHGLAAYSTVGKVKAVIAHPLFTKWHNALHPNMRISFGSGHSMEAAYNNALVASSFTQSKQFYFMDAKQILHGPYPIVTHQSIHSIEHPQLVALAQQVHISTQNMSRIFAYAALQYNEPFTAAQLATFLQVTRRTAERMLKKLHDASYVMIIGEQSAHQKGRPSALYRLELPALKK</sequence>
<dbReference type="InterPro" id="IPR036388">
    <property type="entry name" value="WH-like_DNA-bd_sf"/>
</dbReference>
<keyword evidence="2" id="KW-1185">Reference proteome</keyword>